<evidence type="ECO:0000256" key="1">
    <source>
        <dbReference type="SAM" id="SignalP"/>
    </source>
</evidence>
<keyword evidence="1" id="KW-0732">Signal</keyword>
<dbReference type="Pfam" id="PF01979">
    <property type="entry name" value="Amidohydro_1"/>
    <property type="match status" value="1"/>
</dbReference>
<dbReference type="RefSeq" id="WP_240096798.1">
    <property type="nucleotide sequence ID" value="NZ_JAJSON010000013.1"/>
</dbReference>
<dbReference type="SUPFAM" id="SSF51556">
    <property type="entry name" value="Metallo-dependent hydrolases"/>
    <property type="match status" value="1"/>
</dbReference>
<dbReference type="Gene3D" id="3.20.20.140">
    <property type="entry name" value="Metal-dependent hydrolases"/>
    <property type="match status" value="1"/>
</dbReference>
<dbReference type="PANTHER" id="PTHR43135">
    <property type="entry name" value="ALPHA-D-RIBOSE 1-METHYLPHOSPHONATE 5-TRIPHOSPHATE DIPHOSPHATASE"/>
    <property type="match status" value="1"/>
</dbReference>
<comment type="caution">
    <text evidence="3">The sequence shown here is derived from an EMBL/GenBank/DDBJ whole genome shotgun (WGS) entry which is preliminary data.</text>
</comment>
<dbReference type="GO" id="GO:0016810">
    <property type="term" value="F:hydrolase activity, acting on carbon-nitrogen (but not peptide) bonds"/>
    <property type="evidence" value="ECO:0007669"/>
    <property type="project" value="InterPro"/>
</dbReference>
<accession>A0A9X2A6X4</accession>
<feature type="chain" id="PRO_5040743568" evidence="1">
    <location>
        <begin position="24"/>
        <end position="391"/>
    </location>
</feature>
<dbReference type="Proteomes" id="UP001139344">
    <property type="component" value="Unassembled WGS sequence"/>
</dbReference>
<evidence type="ECO:0000259" key="2">
    <source>
        <dbReference type="Pfam" id="PF01979"/>
    </source>
</evidence>
<feature type="signal peptide" evidence="1">
    <location>
        <begin position="1"/>
        <end position="23"/>
    </location>
</feature>
<feature type="domain" description="Amidohydrolase-related" evidence="2">
    <location>
        <begin position="71"/>
        <end position="390"/>
    </location>
</feature>
<proteinExistence type="predicted"/>
<name>A0A9X2A6X4_9FLAO</name>
<dbReference type="InterPro" id="IPR032466">
    <property type="entry name" value="Metal_Hydrolase"/>
</dbReference>
<protein>
    <submittedName>
        <fullName evidence="3">Amidohydrolase family protein</fullName>
    </submittedName>
</protein>
<dbReference type="PANTHER" id="PTHR43135:SF3">
    <property type="entry name" value="ALPHA-D-RIBOSE 1-METHYLPHOSPHONATE 5-TRIPHOSPHATE DIPHOSPHATASE"/>
    <property type="match status" value="1"/>
</dbReference>
<gene>
    <name evidence="3" type="ORF">LU635_04895</name>
</gene>
<reference evidence="3" key="1">
    <citation type="submission" date="2021-12" db="EMBL/GenBank/DDBJ databases">
        <title>Description of Gramella crocea sp. nov., a new bacterium isolated from activated sludge.</title>
        <authorList>
            <person name="Zhang X."/>
        </authorList>
    </citation>
    <scope>NUCLEOTIDE SEQUENCE</scope>
    <source>
        <strain evidence="3">YB25</strain>
    </source>
</reference>
<dbReference type="AlphaFoldDB" id="A0A9X2A6X4"/>
<dbReference type="InterPro" id="IPR011059">
    <property type="entry name" value="Metal-dep_hydrolase_composite"/>
</dbReference>
<organism evidence="3 4">
    <name type="scientific">Christiangramia crocea</name>
    <dbReference type="NCBI Taxonomy" id="2904124"/>
    <lineage>
        <taxon>Bacteria</taxon>
        <taxon>Pseudomonadati</taxon>
        <taxon>Bacteroidota</taxon>
        <taxon>Flavobacteriia</taxon>
        <taxon>Flavobacteriales</taxon>
        <taxon>Flavobacteriaceae</taxon>
        <taxon>Christiangramia</taxon>
    </lineage>
</organism>
<dbReference type="InterPro" id="IPR051781">
    <property type="entry name" value="Metallo-dep_Hydrolase"/>
</dbReference>
<sequence length="391" mass="43231">MNRVLTLVFVALLSIASSGPAEYDTVIQNVELFDGHKVRGVVNIAIKGDTIAAITTETLTGNDMIDGRSKYMIPGMVNAHVHVSSIENLQTSYSLGILSLLNMHTGLEKREHNWKEISKDSAGLSRLYGTGHAATVPGGHPTQYSPDMETISDSISVEEWVDHRMNNKADYIKIVRDHHEWMGNPPLPTLSYDQIKQIIDYAHSKGYKAVVHANTVDEITRIAEFGPDGFVHMPDFKEDLPVPESFYQTLADRGIFVVTTSGLLLKPMENVPPFVRDWVENNLLDVSQRAEIIKRMHESGIMIVAGTDAQQGLMNFGTDYFLELELYKKAGLSNIEILRTATGNASRAFDLPVGELKVGGNASMVLLSGSPINDLGNLKKVEQVWKNGKTR</sequence>
<dbReference type="EMBL" id="JAJSON010000013">
    <property type="protein sequence ID" value="MCG9970967.1"/>
    <property type="molecule type" value="Genomic_DNA"/>
</dbReference>
<dbReference type="SUPFAM" id="SSF51338">
    <property type="entry name" value="Composite domain of metallo-dependent hydrolases"/>
    <property type="match status" value="1"/>
</dbReference>
<keyword evidence="4" id="KW-1185">Reference proteome</keyword>
<evidence type="ECO:0000313" key="3">
    <source>
        <dbReference type="EMBL" id="MCG9970967.1"/>
    </source>
</evidence>
<dbReference type="InterPro" id="IPR006680">
    <property type="entry name" value="Amidohydro-rel"/>
</dbReference>
<dbReference type="Gene3D" id="2.30.40.10">
    <property type="entry name" value="Urease, subunit C, domain 1"/>
    <property type="match status" value="2"/>
</dbReference>
<evidence type="ECO:0000313" key="4">
    <source>
        <dbReference type="Proteomes" id="UP001139344"/>
    </source>
</evidence>